<dbReference type="STRING" id="34475.A0A4Y9Z294"/>
<dbReference type="GO" id="GO:0016020">
    <property type="term" value="C:membrane"/>
    <property type="evidence" value="ECO:0007669"/>
    <property type="project" value="TreeGrafter"/>
</dbReference>
<accession>A0A4Y9Z294</accession>
<comment type="similarity">
    <text evidence="2">Belongs to the major facilitator superfamily.</text>
</comment>
<dbReference type="SUPFAM" id="SSF103473">
    <property type="entry name" value="MFS general substrate transporter"/>
    <property type="match status" value="1"/>
</dbReference>
<comment type="subcellular location">
    <subcellularLocation>
        <location evidence="1">Endomembrane system</location>
        <topology evidence="1">Multi-pass membrane protein</topology>
    </subcellularLocation>
</comment>
<feature type="compositionally biased region" description="Low complexity" evidence="7">
    <location>
        <begin position="8"/>
        <end position="26"/>
    </location>
</feature>
<feature type="transmembrane region" description="Helical" evidence="8">
    <location>
        <begin position="528"/>
        <end position="547"/>
    </location>
</feature>
<comment type="caution">
    <text evidence="10">The sequence shown here is derived from an EMBL/GenBank/DDBJ whole genome shotgun (WGS) entry which is preliminary data.</text>
</comment>
<dbReference type="EMBL" id="SEKV01000040">
    <property type="protein sequence ID" value="TFY68003.1"/>
    <property type="molecule type" value="Genomic_DNA"/>
</dbReference>
<evidence type="ECO:0000256" key="7">
    <source>
        <dbReference type="SAM" id="MobiDB-lite"/>
    </source>
</evidence>
<evidence type="ECO:0000259" key="9">
    <source>
        <dbReference type="PROSITE" id="PS50850"/>
    </source>
</evidence>
<keyword evidence="5 8" id="KW-1133">Transmembrane helix</keyword>
<evidence type="ECO:0000256" key="8">
    <source>
        <dbReference type="SAM" id="Phobius"/>
    </source>
</evidence>
<feature type="transmembrane region" description="Helical" evidence="8">
    <location>
        <begin position="320"/>
        <end position="340"/>
    </location>
</feature>
<keyword evidence="4 8" id="KW-0812">Transmembrane</keyword>
<feature type="domain" description="Major facilitator superfamily (MFS) profile" evidence="9">
    <location>
        <begin position="168"/>
        <end position="551"/>
    </location>
</feature>
<feature type="transmembrane region" description="Helical" evidence="8">
    <location>
        <begin position="464"/>
        <end position="482"/>
    </location>
</feature>
<feature type="transmembrane region" description="Helical" evidence="8">
    <location>
        <begin position="377"/>
        <end position="397"/>
    </location>
</feature>
<evidence type="ECO:0000256" key="4">
    <source>
        <dbReference type="ARBA" id="ARBA00022692"/>
    </source>
</evidence>
<feature type="transmembrane region" description="Helical" evidence="8">
    <location>
        <begin position="291"/>
        <end position="308"/>
    </location>
</feature>
<reference evidence="10 11" key="1">
    <citation type="submission" date="2019-01" db="EMBL/GenBank/DDBJ databases">
        <title>Genome sequencing of the rare red list fungi Fomitopsis rosea.</title>
        <authorList>
            <person name="Buettner E."/>
            <person name="Kellner H."/>
        </authorList>
    </citation>
    <scope>NUCLEOTIDE SEQUENCE [LARGE SCALE GENOMIC DNA]</scope>
    <source>
        <strain evidence="10 11">DSM 105464</strain>
    </source>
</reference>
<dbReference type="Proteomes" id="UP000298390">
    <property type="component" value="Unassembled WGS sequence"/>
</dbReference>
<protein>
    <recommendedName>
        <fullName evidence="9">Major facilitator superfamily (MFS) profile domain-containing protein</fullName>
    </recommendedName>
</protein>
<organism evidence="10 11">
    <name type="scientific">Rhodofomes roseus</name>
    <dbReference type="NCBI Taxonomy" id="34475"/>
    <lineage>
        <taxon>Eukaryota</taxon>
        <taxon>Fungi</taxon>
        <taxon>Dikarya</taxon>
        <taxon>Basidiomycota</taxon>
        <taxon>Agaricomycotina</taxon>
        <taxon>Agaricomycetes</taxon>
        <taxon>Polyporales</taxon>
        <taxon>Rhodofomes</taxon>
    </lineage>
</organism>
<dbReference type="PANTHER" id="PTHR23514:SF3">
    <property type="entry name" value="BYPASS OF STOP CODON PROTEIN 6"/>
    <property type="match status" value="1"/>
</dbReference>
<evidence type="ECO:0000256" key="1">
    <source>
        <dbReference type="ARBA" id="ARBA00004127"/>
    </source>
</evidence>
<evidence type="ECO:0000256" key="5">
    <source>
        <dbReference type="ARBA" id="ARBA00022989"/>
    </source>
</evidence>
<gene>
    <name evidence="10" type="ORF">EVJ58_g1273</name>
</gene>
<dbReference type="Pfam" id="PF07690">
    <property type="entry name" value="MFS_1"/>
    <property type="match status" value="1"/>
</dbReference>
<dbReference type="GO" id="GO:0012505">
    <property type="term" value="C:endomembrane system"/>
    <property type="evidence" value="ECO:0007669"/>
    <property type="project" value="UniProtKB-SubCell"/>
</dbReference>
<feature type="transmembrane region" description="Helical" evidence="8">
    <location>
        <begin position="494"/>
        <end position="516"/>
    </location>
</feature>
<dbReference type="InterPro" id="IPR051788">
    <property type="entry name" value="MFS_Transporter"/>
</dbReference>
<feature type="transmembrane region" description="Helical" evidence="8">
    <location>
        <begin position="440"/>
        <end position="458"/>
    </location>
</feature>
<evidence type="ECO:0000256" key="6">
    <source>
        <dbReference type="ARBA" id="ARBA00023136"/>
    </source>
</evidence>
<dbReference type="PANTHER" id="PTHR23514">
    <property type="entry name" value="BYPASS OF STOP CODON PROTEIN 6"/>
    <property type="match status" value="1"/>
</dbReference>
<feature type="region of interest" description="Disordered" evidence="7">
    <location>
        <begin position="1"/>
        <end position="27"/>
    </location>
</feature>
<keyword evidence="3" id="KW-0813">Transport</keyword>
<dbReference type="Gene3D" id="1.20.1250.20">
    <property type="entry name" value="MFS general substrate transporter like domains"/>
    <property type="match status" value="2"/>
</dbReference>
<sequence>MSLPVMESSSAAAAARRVSTGSTSSAADKRAEILRALRADNTTFNPSPYGHGLDSALEVEATASASSLDLSTIVPPAIDRIRRRSELPRVRTPQLGDAIELPVLSPIEERSNAQSSAIASGPSQLTLSKITDVEIAPTPYAASLSYTPETPAVTPAQRAAFRRNARIQFLALCYSFFLEGWNDGSTGPLLPRIERNYQIGFAIVSMLFVTNCVGFLSGAVMNVWLNQKLGMGKVLILGAVIQLIGYAMMAPGGPFWVMCIAFVFAGFGISLQNAQGNGYVGNLKDGARNGFGFLHASYGLGALISPLVATQFSTADHWSYHYLVSTGIAVSNVLLLAFVFRTKNLDEVMTEAGQAVSEPGANENLYGQIMRLREVHYLAMFSLIYVGVEVSIGGWIVTFIEDRRGGSASAGYISSGFFGGLMLGRITLMQLNRKLGERWVIVYYSIVIIILEVTIWVVPSLIENAIAVSVVGLLMGPIYPVLMNQSTGILPKWLLTGCLGYIGGIGQAGSAVLPFITGLISSKFGIASLQPFIVSMMSTMIIIWAIVPKARRIE</sequence>
<evidence type="ECO:0000313" key="11">
    <source>
        <dbReference type="Proteomes" id="UP000298390"/>
    </source>
</evidence>
<feature type="transmembrane region" description="Helical" evidence="8">
    <location>
        <begin position="409"/>
        <end position="428"/>
    </location>
</feature>
<dbReference type="InterPro" id="IPR036259">
    <property type="entry name" value="MFS_trans_sf"/>
</dbReference>
<feature type="transmembrane region" description="Helical" evidence="8">
    <location>
        <begin position="232"/>
        <end position="249"/>
    </location>
</feature>
<dbReference type="FunFam" id="1.20.1250.20:FF:000286">
    <property type="entry name" value="MFS efflux transporter"/>
    <property type="match status" value="1"/>
</dbReference>
<evidence type="ECO:0000256" key="3">
    <source>
        <dbReference type="ARBA" id="ARBA00022448"/>
    </source>
</evidence>
<name>A0A4Y9Z294_9APHY</name>
<dbReference type="GO" id="GO:0022857">
    <property type="term" value="F:transmembrane transporter activity"/>
    <property type="evidence" value="ECO:0007669"/>
    <property type="project" value="InterPro"/>
</dbReference>
<feature type="transmembrane region" description="Helical" evidence="8">
    <location>
        <begin position="255"/>
        <end position="271"/>
    </location>
</feature>
<evidence type="ECO:0000313" key="10">
    <source>
        <dbReference type="EMBL" id="TFY68003.1"/>
    </source>
</evidence>
<dbReference type="PROSITE" id="PS50850">
    <property type="entry name" value="MFS"/>
    <property type="match status" value="1"/>
</dbReference>
<keyword evidence="6 8" id="KW-0472">Membrane</keyword>
<proteinExistence type="inferred from homology"/>
<dbReference type="InterPro" id="IPR020846">
    <property type="entry name" value="MFS_dom"/>
</dbReference>
<dbReference type="InterPro" id="IPR011701">
    <property type="entry name" value="MFS"/>
</dbReference>
<evidence type="ECO:0000256" key="2">
    <source>
        <dbReference type="ARBA" id="ARBA00008335"/>
    </source>
</evidence>
<dbReference type="AlphaFoldDB" id="A0A4Y9Z294"/>
<feature type="transmembrane region" description="Helical" evidence="8">
    <location>
        <begin position="199"/>
        <end position="225"/>
    </location>
</feature>